<organism evidence="2 3">
    <name type="scientific">Sphingomonas colocasiae</name>
    <dbReference type="NCBI Taxonomy" id="1848973"/>
    <lineage>
        <taxon>Bacteria</taxon>
        <taxon>Pseudomonadati</taxon>
        <taxon>Pseudomonadota</taxon>
        <taxon>Alphaproteobacteria</taxon>
        <taxon>Sphingomonadales</taxon>
        <taxon>Sphingomonadaceae</taxon>
        <taxon>Sphingomonas</taxon>
    </lineage>
</organism>
<dbReference type="RefSeq" id="WP_222989780.1">
    <property type="nucleotide sequence ID" value="NZ_JAINVV010000004.1"/>
</dbReference>
<feature type="transmembrane region" description="Helical" evidence="1">
    <location>
        <begin position="55"/>
        <end position="77"/>
    </location>
</feature>
<keyword evidence="1" id="KW-0812">Transmembrane</keyword>
<evidence type="ECO:0000256" key="1">
    <source>
        <dbReference type="SAM" id="Phobius"/>
    </source>
</evidence>
<keyword evidence="1" id="KW-0472">Membrane</keyword>
<dbReference type="EMBL" id="JAINVV010000004">
    <property type="protein sequence ID" value="MBY8822718.1"/>
    <property type="molecule type" value="Genomic_DNA"/>
</dbReference>
<evidence type="ECO:0000313" key="3">
    <source>
        <dbReference type="Proteomes" id="UP000706039"/>
    </source>
</evidence>
<accession>A0ABS7PN72</accession>
<sequence>MTGSPPLPDLSDPGQRADYRRELRGIARKTRYAGIALACVGALLALASKRAEDPAMWRLGAILALAAGGGLMIFGMARRAMYHALRTTPPRPADPD</sequence>
<evidence type="ECO:0000313" key="2">
    <source>
        <dbReference type="EMBL" id="MBY8822718.1"/>
    </source>
</evidence>
<reference evidence="2 3" key="1">
    <citation type="submission" date="2021-08" db="EMBL/GenBank/DDBJ databases">
        <authorList>
            <person name="Tuo L."/>
        </authorList>
    </citation>
    <scope>NUCLEOTIDE SEQUENCE [LARGE SCALE GENOMIC DNA]</scope>
    <source>
        <strain evidence="2 3">JCM 31229</strain>
    </source>
</reference>
<protein>
    <recommendedName>
        <fullName evidence="4">DUF202 domain-containing protein</fullName>
    </recommendedName>
</protein>
<dbReference type="Proteomes" id="UP000706039">
    <property type="component" value="Unassembled WGS sequence"/>
</dbReference>
<name>A0ABS7PN72_9SPHN</name>
<keyword evidence="1" id="KW-1133">Transmembrane helix</keyword>
<proteinExistence type="predicted"/>
<keyword evidence="3" id="KW-1185">Reference proteome</keyword>
<evidence type="ECO:0008006" key="4">
    <source>
        <dbReference type="Google" id="ProtNLM"/>
    </source>
</evidence>
<comment type="caution">
    <text evidence="2">The sequence shown here is derived from an EMBL/GenBank/DDBJ whole genome shotgun (WGS) entry which is preliminary data.</text>
</comment>
<gene>
    <name evidence="2" type="ORF">K7G82_10470</name>
</gene>